<keyword evidence="5 6" id="KW-0408">Iron</keyword>
<evidence type="ECO:0000256" key="1">
    <source>
        <dbReference type="ARBA" id="ARBA00022448"/>
    </source>
</evidence>
<dbReference type="Proteomes" id="UP000244060">
    <property type="component" value="Unassembled WGS sequence"/>
</dbReference>
<name>A0A2T5K0J8_9RHOB</name>
<evidence type="ECO:0000256" key="5">
    <source>
        <dbReference type="ARBA" id="ARBA00023004"/>
    </source>
</evidence>
<dbReference type="InterPro" id="IPR036909">
    <property type="entry name" value="Cyt_c-like_dom_sf"/>
</dbReference>
<dbReference type="PROSITE" id="PS51007">
    <property type="entry name" value="CYTC"/>
    <property type="match status" value="1"/>
</dbReference>
<feature type="domain" description="Cytochrome c" evidence="8">
    <location>
        <begin position="24"/>
        <end position="142"/>
    </location>
</feature>
<dbReference type="GO" id="GO:0020037">
    <property type="term" value="F:heme binding"/>
    <property type="evidence" value="ECO:0007669"/>
    <property type="project" value="InterPro"/>
</dbReference>
<keyword evidence="4" id="KW-0249">Electron transport</keyword>
<evidence type="ECO:0000256" key="3">
    <source>
        <dbReference type="ARBA" id="ARBA00022723"/>
    </source>
</evidence>
<dbReference type="InterPro" id="IPR009056">
    <property type="entry name" value="Cyt_c-like_dom"/>
</dbReference>
<dbReference type="RefSeq" id="WP_108221393.1">
    <property type="nucleotide sequence ID" value="NZ_QAOT01000013.1"/>
</dbReference>
<proteinExistence type="predicted"/>
<dbReference type="EMBL" id="QAOT01000013">
    <property type="protein sequence ID" value="PTR15909.1"/>
    <property type="molecule type" value="Genomic_DNA"/>
</dbReference>
<feature type="chain" id="PRO_5015688136" evidence="7">
    <location>
        <begin position="22"/>
        <end position="155"/>
    </location>
</feature>
<dbReference type="AlphaFoldDB" id="A0A2T5K0J8"/>
<dbReference type="PANTHER" id="PTHR11961">
    <property type="entry name" value="CYTOCHROME C"/>
    <property type="match status" value="1"/>
</dbReference>
<dbReference type="InterPro" id="IPR002327">
    <property type="entry name" value="Cyt_c_1A/1B"/>
</dbReference>
<evidence type="ECO:0000259" key="8">
    <source>
        <dbReference type="PROSITE" id="PS51007"/>
    </source>
</evidence>
<evidence type="ECO:0000256" key="2">
    <source>
        <dbReference type="ARBA" id="ARBA00022617"/>
    </source>
</evidence>
<keyword evidence="10" id="KW-1185">Reference proteome</keyword>
<sequence length="155" mass="16458">MKFEIKAIAAIAALAAAPALAQEGDAAAGEKAFNQCQTCHVIVDDAGTTIAGRNAKTGPNLYGVPGRQAGTREDFKGYGKDLVAAGESGLVWNEEQFTAYTKDPTAFLKEYTDNSKARGKMTYKVRKEEDAHNIWAYLVSVSPAAEEAPAEAATN</sequence>
<dbReference type="OrthoDB" id="9805828at2"/>
<evidence type="ECO:0000313" key="10">
    <source>
        <dbReference type="Proteomes" id="UP000244060"/>
    </source>
</evidence>
<evidence type="ECO:0000256" key="6">
    <source>
        <dbReference type="PROSITE-ProRule" id="PRU00433"/>
    </source>
</evidence>
<dbReference type="SUPFAM" id="SSF46626">
    <property type="entry name" value="Cytochrome c"/>
    <property type="match status" value="1"/>
</dbReference>
<evidence type="ECO:0000256" key="4">
    <source>
        <dbReference type="ARBA" id="ARBA00022982"/>
    </source>
</evidence>
<keyword evidence="7" id="KW-0732">Signal</keyword>
<dbReference type="Gene3D" id="1.10.760.10">
    <property type="entry name" value="Cytochrome c-like domain"/>
    <property type="match status" value="1"/>
</dbReference>
<dbReference type="GO" id="GO:0046872">
    <property type="term" value="F:metal ion binding"/>
    <property type="evidence" value="ECO:0007669"/>
    <property type="project" value="UniProtKB-KW"/>
</dbReference>
<evidence type="ECO:0000256" key="7">
    <source>
        <dbReference type="SAM" id="SignalP"/>
    </source>
</evidence>
<accession>A0A2T5K0J8</accession>
<reference evidence="9 10" key="1">
    <citation type="submission" date="2018-04" db="EMBL/GenBank/DDBJ databases">
        <title>Genomic Encyclopedia of Type Strains, Phase III (KMG-III): the genomes of soil and plant-associated and newly described type strains.</title>
        <authorList>
            <person name="Whitman W."/>
        </authorList>
    </citation>
    <scope>NUCLEOTIDE SEQUENCE [LARGE SCALE GENOMIC DNA]</scope>
    <source>
        <strain evidence="9 10">KA25</strain>
    </source>
</reference>
<comment type="caution">
    <text evidence="9">The sequence shown here is derived from an EMBL/GenBank/DDBJ whole genome shotgun (WGS) entry which is preliminary data.</text>
</comment>
<protein>
    <submittedName>
        <fullName evidence="9">Cytochrome c</fullName>
    </submittedName>
</protein>
<keyword evidence="1" id="KW-0813">Transport</keyword>
<dbReference type="GO" id="GO:0009055">
    <property type="term" value="F:electron transfer activity"/>
    <property type="evidence" value="ECO:0007669"/>
    <property type="project" value="InterPro"/>
</dbReference>
<feature type="signal peptide" evidence="7">
    <location>
        <begin position="1"/>
        <end position="21"/>
    </location>
</feature>
<keyword evidence="2 6" id="KW-0349">Heme</keyword>
<evidence type="ECO:0000313" key="9">
    <source>
        <dbReference type="EMBL" id="PTR15909.1"/>
    </source>
</evidence>
<gene>
    <name evidence="9" type="ORF">C8J28_11356</name>
</gene>
<keyword evidence="3 6" id="KW-0479">Metal-binding</keyword>
<organism evidence="9 10">
    <name type="scientific">Cereibacter azotoformans</name>
    <dbReference type="NCBI Taxonomy" id="43057"/>
    <lineage>
        <taxon>Bacteria</taxon>
        <taxon>Pseudomonadati</taxon>
        <taxon>Pseudomonadota</taxon>
        <taxon>Alphaproteobacteria</taxon>
        <taxon>Rhodobacterales</taxon>
        <taxon>Paracoccaceae</taxon>
        <taxon>Cereibacter</taxon>
    </lineage>
</organism>